<accession>A0A1F5PKR0</accession>
<dbReference type="Pfam" id="PF13847">
    <property type="entry name" value="Methyltransf_31"/>
    <property type="match status" value="1"/>
</dbReference>
<dbReference type="AlphaFoldDB" id="A0A1F5PKR0"/>
<protein>
    <recommendedName>
        <fullName evidence="1">Methyltransferase domain-containing protein</fullName>
    </recommendedName>
</protein>
<dbReference type="PANTHER" id="PTHR43591">
    <property type="entry name" value="METHYLTRANSFERASE"/>
    <property type="match status" value="1"/>
</dbReference>
<dbReference type="CDD" id="cd02440">
    <property type="entry name" value="AdoMet_MTases"/>
    <property type="match status" value="1"/>
</dbReference>
<dbReference type="SUPFAM" id="SSF53335">
    <property type="entry name" value="S-adenosyl-L-methionine-dependent methyltransferases"/>
    <property type="match status" value="1"/>
</dbReference>
<comment type="caution">
    <text evidence="2">The sequence shown here is derived from an EMBL/GenBank/DDBJ whole genome shotgun (WGS) entry which is preliminary data.</text>
</comment>
<dbReference type="EMBL" id="MFEY01000007">
    <property type="protein sequence ID" value="OGE90394.1"/>
    <property type="molecule type" value="Genomic_DNA"/>
</dbReference>
<evidence type="ECO:0000313" key="3">
    <source>
        <dbReference type="Proteomes" id="UP000177682"/>
    </source>
</evidence>
<proteinExistence type="predicted"/>
<reference evidence="2 3" key="1">
    <citation type="journal article" date="2016" name="Nat. Commun.">
        <title>Thousands of microbial genomes shed light on interconnected biogeochemical processes in an aquifer system.</title>
        <authorList>
            <person name="Anantharaman K."/>
            <person name="Brown C.T."/>
            <person name="Hug L.A."/>
            <person name="Sharon I."/>
            <person name="Castelle C.J."/>
            <person name="Probst A.J."/>
            <person name="Thomas B.C."/>
            <person name="Singh A."/>
            <person name="Wilkins M.J."/>
            <person name="Karaoz U."/>
            <person name="Brodie E.L."/>
            <person name="Williams K.H."/>
            <person name="Hubbard S.S."/>
            <person name="Banfield J.F."/>
        </authorList>
    </citation>
    <scope>NUCLEOTIDE SEQUENCE [LARGE SCALE GENOMIC DNA]</scope>
</reference>
<gene>
    <name evidence="2" type="ORF">A3E29_04920</name>
</gene>
<dbReference type="PANTHER" id="PTHR43591:SF24">
    <property type="entry name" value="2-METHOXY-6-POLYPRENYL-1,4-BENZOQUINOL METHYLASE, MITOCHONDRIAL"/>
    <property type="match status" value="1"/>
</dbReference>
<dbReference type="InterPro" id="IPR025714">
    <property type="entry name" value="Methyltranfer_dom"/>
</dbReference>
<dbReference type="InterPro" id="IPR029063">
    <property type="entry name" value="SAM-dependent_MTases_sf"/>
</dbReference>
<dbReference type="Proteomes" id="UP000177682">
    <property type="component" value="Unassembled WGS sequence"/>
</dbReference>
<feature type="domain" description="Methyltransferase" evidence="1">
    <location>
        <begin position="30"/>
        <end position="139"/>
    </location>
</feature>
<dbReference type="GO" id="GO:0008168">
    <property type="term" value="F:methyltransferase activity"/>
    <property type="evidence" value="ECO:0007669"/>
    <property type="project" value="TreeGrafter"/>
</dbReference>
<name>A0A1F5PKR0_9BACT</name>
<sequence>MANNFVFDPSMKFTDPEKILFAAGLGAGQSLADFGSGSGFFSLAAAKIVGEQGAVYPVDILESALNHIAAEARMKNLRNIKTFRADLEQPEALTDIPVGSVDAVLFSNIAHQIKNRANLFAEAYRVVKTGGKLLIIDWNAQPSPIGPVAAERISEGEVQALAAKANFKPAGNLPVDIYHYGLMYIK</sequence>
<evidence type="ECO:0000313" key="2">
    <source>
        <dbReference type="EMBL" id="OGE90394.1"/>
    </source>
</evidence>
<evidence type="ECO:0000259" key="1">
    <source>
        <dbReference type="Pfam" id="PF13847"/>
    </source>
</evidence>
<organism evidence="2 3">
    <name type="scientific">Candidatus Doudnabacteria bacterium RIFCSPHIGHO2_12_FULL_48_16</name>
    <dbReference type="NCBI Taxonomy" id="1817838"/>
    <lineage>
        <taxon>Bacteria</taxon>
        <taxon>Candidatus Doudnaibacteriota</taxon>
    </lineage>
</organism>
<dbReference type="Gene3D" id="3.40.50.150">
    <property type="entry name" value="Vaccinia Virus protein VP39"/>
    <property type="match status" value="1"/>
</dbReference>